<organism evidence="1 2">
    <name type="scientific">Mycena venus</name>
    <dbReference type="NCBI Taxonomy" id="2733690"/>
    <lineage>
        <taxon>Eukaryota</taxon>
        <taxon>Fungi</taxon>
        <taxon>Dikarya</taxon>
        <taxon>Basidiomycota</taxon>
        <taxon>Agaricomycotina</taxon>
        <taxon>Agaricomycetes</taxon>
        <taxon>Agaricomycetidae</taxon>
        <taxon>Agaricales</taxon>
        <taxon>Marasmiineae</taxon>
        <taxon>Mycenaceae</taxon>
        <taxon>Mycena</taxon>
    </lineage>
</organism>
<proteinExistence type="predicted"/>
<dbReference type="EMBL" id="JACAZI010000026">
    <property type="protein sequence ID" value="KAF7334619.1"/>
    <property type="molecule type" value="Genomic_DNA"/>
</dbReference>
<comment type="caution">
    <text evidence="1">The sequence shown here is derived from an EMBL/GenBank/DDBJ whole genome shotgun (WGS) entry which is preliminary data.</text>
</comment>
<dbReference type="AlphaFoldDB" id="A0A8H6X5J1"/>
<evidence type="ECO:0000313" key="2">
    <source>
        <dbReference type="Proteomes" id="UP000620124"/>
    </source>
</evidence>
<name>A0A8H6X5J1_9AGAR</name>
<gene>
    <name evidence="1" type="ORF">MVEN_02292100</name>
</gene>
<accession>A0A8H6X5J1</accession>
<reference evidence="1" key="1">
    <citation type="submission" date="2020-05" db="EMBL/GenBank/DDBJ databases">
        <title>Mycena genomes resolve the evolution of fungal bioluminescence.</title>
        <authorList>
            <person name="Tsai I.J."/>
        </authorList>
    </citation>
    <scope>NUCLEOTIDE SEQUENCE</scope>
    <source>
        <strain evidence="1">CCC161011</strain>
    </source>
</reference>
<protein>
    <submittedName>
        <fullName evidence="1">Uncharacterized protein</fullName>
    </submittedName>
</protein>
<evidence type="ECO:0000313" key="1">
    <source>
        <dbReference type="EMBL" id="KAF7334619.1"/>
    </source>
</evidence>
<keyword evidence="2" id="KW-1185">Reference proteome</keyword>
<dbReference type="Proteomes" id="UP000620124">
    <property type="component" value="Unassembled WGS sequence"/>
</dbReference>
<sequence length="103" mass="10957">MEAEMGASGILKVLGNLESGATNYIWVDTSVRRAFPIHLADGAAISDAPNVHTSWIRLGNDGTHHLFLPAYHKGLSSCTAGSFSCKLITSSTSGYDGSMMNRL</sequence>